<dbReference type="OrthoDB" id="67618at2157"/>
<dbReference type="AlphaFoldDB" id="A0A2A2H8U0"/>
<proteinExistence type="predicted"/>
<dbReference type="Proteomes" id="UP000217784">
    <property type="component" value="Unassembled WGS sequence"/>
</dbReference>
<accession>A0A2A2H8U0</accession>
<dbReference type="InterPro" id="IPR027417">
    <property type="entry name" value="P-loop_NTPase"/>
</dbReference>
<keyword evidence="2" id="KW-1185">Reference proteome</keyword>
<dbReference type="RefSeq" id="WP_069583040.1">
    <property type="nucleotide sequence ID" value="NZ_LMVM01000002.1"/>
</dbReference>
<dbReference type="SUPFAM" id="SSF52540">
    <property type="entry name" value="P-loop containing nucleoside triphosphate hydrolases"/>
    <property type="match status" value="1"/>
</dbReference>
<reference evidence="1 2" key="1">
    <citation type="journal article" date="2017" name="BMC Genomics">
        <title>Genomic analysis of methanogenic archaea reveals a shift towards energy conservation.</title>
        <authorList>
            <person name="Gilmore S.P."/>
            <person name="Henske J.K."/>
            <person name="Sexton J.A."/>
            <person name="Solomon K.V."/>
            <person name="Seppala S."/>
            <person name="Yoo J.I."/>
            <person name="Huyett L.M."/>
            <person name="Pressman A."/>
            <person name="Cogan J.Z."/>
            <person name="Kivenson V."/>
            <person name="Peng X."/>
            <person name="Tan Y."/>
            <person name="Valentine D.L."/>
            <person name="O'Malley M.A."/>
        </authorList>
    </citation>
    <scope>NUCLEOTIDE SEQUENCE [LARGE SCALE GENOMIC DNA]</scope>
    <source>
        <strain evidence="1 2">M.o.H.</strain>
    </source>
</reference>
<gene>
    <name evidence="1" type="ORF">ASJ80_08145</name>
</gene>
<evidence type="ECO:0000313" key="1">
    <source>
        <dbReference type="EMBL" id="PAV05694.1"/>
    </source>
</evidence>
<organism evidence="1 2">
    <name type="scientific">Methanobacterium bryantii</name>
    <dbReference type="NCBI Taxonomy" id="2161"/>
    <lineage>
        <taxon>Archaea</taxon>
        <taxon>Methanobacteriati</taxon>
        <taxon>Methanobacteriota</taxon>
        <taxon>Methanomada group</taxon>
        <taxon>Methanobacteria</taxon>
        <taxon>Methanobacteriales</taxon>
        <taxon>Methanobacteriaceae</taxon>
        <taxon>Methanobacterium</taxon>
    </lineage>
</organism>
<comment type="caution">
    <text evidence="1">The sequence shown here is derived from an EMBL/GenBank/DDBJ whole genome shotgun (WGS) entry which is preliminary data.</text>
</comment>
<dbReference type="EMBL" id="LMVM01000002">
    <property type="protein sequence ID" value="PAV05694.1"/>
    <property type="molecule type" value="Genomic_DNA"/>
</dbReference>
<evidence type="ECO:0000313" key="2">
    <source>
        <dbReference type="Proteomes" id="UP000217784"/>
    </source>
</evidence>
<name>A0A2A2H8U0_METBR</name>
<protein>
    <submittedName>
        <fullName evidence="1">Uncharacterized protein</fullName>
    </submittedName>
</protein>
<sequence>MEKYKVSSAGNNELFLITDCYKKLCQIMKGLKNDRDKIVHVIGAPGTGKSANIYRAIGDLNLNIYDMKLRLKSADVSSKQVFNTMFEGVSEDLEVKSKEEIYRKLSEYDAVLIADNFHDSHNLDPNYIGFSKWTYYSGFKALYFYLLCITEYLRHRKYFKNINIILQTAWRIHIMGKKYDLFSDLGLFSKILVNILNIFFDVVLICYSEKETIEIVKMHVKDADTDTVREYIQKYGHKPRFICDALEK</sequence>